<name>A0A1G2KT70_9BACT</name>
<feature type="transmembrane region" description="Helical" evidence="1">
    <location>
        <begin position="6"/>
        <end position="24"/>
    </location>
</feature>
<reference evidence="2 3" key="1">
    <citation type="journal article" date="2016" name="Nat. Commun.">
        <title>Thousands of microbial genomes shed light on interconnected biogeochemical processes in an aquifer system.</title>
        <authorList>
            <person name="Anantharaman K."/>
            <person name="Brown C.T."/>
            <person name="Hug L.A."/>
            <person name="Sharon I."/>
            <person name="Castelle C.J."/>
            <person name="Probst A.J."/>
            <person name="Thomas B.C."/>
            <person name="Singh A."/>
            <person name="Wilkins M.J."/>
            <person name="Karaoz U."/>
            <person name="Brodie E.L."/>
            <person name="Williams K.H."/>
            <person name="Hubbard S.S."/>
            <person name="Banfield J.F."/>
        </authorList>
    </citation>
    <scope>NUCLEOTIDE SEQUENCE [LARGE SCALE GENOMIC DNA]</scope>
</reference>
<dbReference type="AlphaFoldDB" id="A0A1G2KT70"/>
<evidence type="ECO:0000313" key="3">
    <source>
        <dbReference type="Proteomes" id="UP000177811"/>
    </source>
</evidence>
<evidence type="ECO:0000313" key="2">
    <source>
        <dbReference type="EMBL" id="OHA02627.1"/>
    </source>
</evidence>
<evidence type="ECO:0000256" key="1">
    <source>
        <dbReference type="SAM" id="Phobius"/>
    </source>
</evidence>
<dbReference type="EMBL" id="MHQL01000029">
    <property type="protein sequence ID" value="OHA02627.1"/>
    <property type="molecule type" value="Genomic_DNA"/>
</dbReference>
<gene>
    <name evidence="2" type="ORF">A3C16_00235</name>
</gene>
<sequence length="74" mass="8141">MLLLSLAKILFLVLAITTGAIVLTKSVMLEGLRRRADAIWVKAGYAVKCTFCMMGWASLLAGGVYRPHFLQPPF</sequence>
<comment type="caution">
    <text evidence="2">The sequence shown here is derived from an EMBL/GenBank/DDBJ whole genome shotgun (WGS) entry which is preliminary data.</text>
</comment>
<feature type="transmembrane region" description="Helical" evidence="1">
    <location>
        <begin position="45"/>
        <end position="65"/>
    </location>
</feature>
<keyword evidence="1" id="KW-1133">Transmembrane helix</keyword>
<keyword evidence="1" id="KW-0812">Transmembrane</keyword>
<dbReference type="Proteomes" id="UP000177811">
    <property type="component" value="Unassembled WGS sequence"/>
</dbReference>
<evidence type="ECO:0008006" key="4">
    <source>
        <dbReference type="Google" id="ProtNLM"/>
    </source>
</evidence>
<accession>A0A1G2KT70</accession>
<proteinExistence type="predicted"/>
<protein>
    <recommendedName>
        <fullName evidence="4">DUF1360 domain-containing protein</fullName>
    </recommendedName>
</protein>
<organism evidence="2 3">
    <name type="scientific">Candidatus Sungbacteria bacterium RIFCSPHIGHO2_02_FULL_51_29</name>
    <dbReference type="NCBI Taxonomy" id="1802273"/>
    <lineage>
        <taxon>Bacteria</taxon>
        <taxon>Candidatus Sungiibacteriota</taxon>
    </lineage>
</organism>
<keyword evidence="1" id="KW-0472">Membrane</keyword>